<accession>W4KBG1</accession>
<evidence type="ECO:0000313" key="2">
    <source>
        <dbReference type="EMBL" id="ETW82391.1"/>
    </source>
</evidence>
<dbReference type="OrthoDB" id="3260456at2759"/>
<evidence type="ECO:0000313" key="3">
    <source>
        <dbReference type="Proteomes" id="UP000030671"/>
    </source>
</evidence>
<dbReference type="EMBL" id="KI925466">
    <property type="protein sequence ID" value="ETW75621.1"/>
    <property type="molecule type" value="Genomic_DNA"/>
</dbReference>
<keyword evidence="3" id="KW-1185">Reference proteome</keyword>
<dbReference type="eggNOG" id="KOG0929">
    <property type="taxonomic scope" value="Eukaryota"/>
</dbReference>
<name>W4KBG1_HETIT</name>
<evidence type="ECO:0000313" key="1">
    <source>
        <dbReference type="EMBL" id="ETW75621.1"/>
    </source>
</evidence>
<dbReference type="GeneID" id="20676706"/>
<dbReference type="AlphaFoldDB" id="W4KBG1"/>
<dbReference type="HOGENOM" id="CLU_983720_0_0_1"/>
<dbReference type="RefSeq" id="XP_009544756.1">
    <property type="nucleotide sequence ID" value="XM_009546461.1"/>
</dbReference>
<dbReference type="KEGG" id="hir:HETIRDRAFT_108696"/>
<gene>
    <name evidence="2" type="ORF">HETIRDRAFT_108696</name>
    <name evidence="1" type="ORF">HETIRDRAFT_456166</name>
</gene>
<dbReference type="Proteomes" id="UP000030671">
    <property type="component" value="Unassembled WGS sequence"/>
</dbReference>
<dbReference type="KEGG" id="hir:HETIRDRAFT_456166"/>
<reference evidence="2 3" key="1">
    <citation type="journal article" date="2012" name="New Phytol.">
        <title>Insight into trade-off between wood decay and parasitism from the genome of a fungal forest pathogen.</title>
        <authorList>
            <person name="Olson A."/>
            <person name="Aerts A."/>
            <person name="Asiegbu F."/>
            <person name="Belbahri L."/>
            <person name="Bouzid O."/>
            <person name="Broberg A."/>
            <person name="Canback B."/>
            <person name="Coutinho P.M."/>
            <person name="Cullen D."/>
            <person name="Dalman K."/>
            <person name="Deflorio G."/>
            <person name="van Diepen L.T."/>
            <person name="Dunand C."/>
            <person name="Duplessis S."/>
            <person name="Durling M."/>
            <person name="Gonthier P."/>
            <person name="Grimwood J."/>
            <person name="Fossdal C.G."/>
            <person name="Hansson D."/>
            <person name="Henrissat B."/>
            <person name="Hietala A."/>
            <person name="Himmelstrand K."/>
            <person name="Hoffmeister D."/>
            <person name="Hogberg N."/>
            <person name="James T.Y."/>
            <person name="Karlsson M."/>
            <person name="Kohler A."/>
            <person name="Kues U."/>
            <person name="Lee Y.H."/>
            <person name="Lin Y.C."/>
            <person name="Lind M."/>
            <person name="Lindquist E."/>
            <person name="Lombard V."/>
            <person name="Lucas S."/>
            <person name="Lunden K."/>
            <person name="Morin E."/>
            <person name="Murat C."/>
            <person name="Park J."/>
            <person name="Raffaello T."/>
            <person name="Rouze P."/>
            <person name="Salamov A."/>
            <person name="Schmutz J."/>
            <person name="Solheim H."/>
            <person name="Stahlberg J."/>
            <person name="Velez H."/>
            <person name="de Vries R.P."/>
            <person name="Wiebenga A."/>
            <person name="Woodward S."/>
            <person name="Yakovlev I."/>
            <person name="Garbelotto M."/>
            <person name="Martin F."/>
            <person name="Grigoriev I.V."/>
            <person name="Stenlid J."/>
        </authorList>
    </citation>
    <scope>NUCLEOTIDE SEQUENCE [LARGE SCALE GENOMIC DNA]</scope>
    <source>
        <strain evidence="2 3">TC 32-1</strain>
    </source>
</reference>
<protein>
    <submittedName>
        <fullName evidence="2">Uncharacterized protein</fullName>
    </submittedName>
</protein>
<dbReference type="RefSeq" id="XP_009553017.1">
    <property type="nucleotide sequence ID" value="XM_009554722.1"/>
</dbReference>
<organism evidence="2 3">
    <name type="scientific">Heterobasidion irregulare (strain TC 32-1)</name>
    <dbReference type="NCBI Taxonomy" id="747525"/>
    <lineage>
        <taxon>Eukaryota</taxon>
        <taxon>Fungi</taxon>
        <taxon>Dikarya</taxon>
        <taxon>Basidiomycota</taxon>
        <taxon>Agaricomycotina</taxon>
        <taxon>Agaricomycetes</taxon>
        <taxon>Russulales</taxon>
        <taxon>Bondarzewiaceae</taxon>
        <taxon>Heterobasidion</taxon>
        <taxon>Heterobasidion annosum species complex</taxon>
    </lineage>
</organism>
<dbReference type="GeneID" id="20666374"/>
<sequence length="283" mass="29424">MSLKHYSITSKSSVQKASTGSTTAMMTEDNAAHASFATAANLKSAHLAPMVQHSAQMSTAVGVLMLSIAALAALCGDPVPPFPDLMFLTAAPPALSLPFSDAAIQELAARLAPARGQSQLPCAPPLSSRLSSTDASSLHTIDTHTAFSSSMSTASLHTVILPSSHKRSMTIYKGKSVSTVLITSAIDTVAASCKAKCSAPLRESFHIALEMVCAGMGGNRPREIFEPLRLACETRNEKPVVASLDCISKLIFCSFIEANPPEHASLPSLSSALGACHSTLSAS</sequence>
<proteinExistence type="predicted"/>
<dbReference type="EMBL" id="KI925457">
    <property type="protein sequence ID" value="ETW82391.1"/>
    <property type="molecule type" value="Genomic_DNA"/>
</dbReference>